<evidence type="ECO:0008006" key="3">
    <source>
        <dbReference type="Google" id="ProtNLM"/>
    </source>
</evidence>
<proteinExistence type="predicted"/>
<gene>
    <name evidence="1" type="ORF">F0U60_31230</name>
</gene>
<organism evidence="1 2">
    <name type="scientific">Archangium minus</name>
    <dbReference type="NCBI Taxonomy" id="83450"/>
    <lineage>
        <taxon>Bacteria</taxon>
        <taxon>Pseudomonadati</taxon>
        <taxon>Myxococcota</taxon>
        <taxon>Myxococcia</taxon>
        <taxon>Myxococcales</taxon>
        <taxon>Cystobacterineae</taxon>
        <taxon>Archangiaceae</taxon>
        <taxon>Archangium</taxon>
    </lineage>
</organism>
<accession>A0ABY9WY92</accession>
<reference evidence="1 2" key="1">
    <citation type="submission" date="2019-08" db="EMBL/GenBank/DDBJ databases">
        <title>Archangium and Cystobacter genomes.</title>
        <authorList>
            <person name="Chen I.-C.K."/>
            <person name="Wielgoss S."/>
        </authorList>
    </citation>
    <scope>NUCLEOTIDE SEQUENCE [LARGE SCALE GENOMIC DNA]</scope>
    <source>
        <strain evidence="1 2">Cbm 6</strain>
    </source>
</reference>
<dbReference type="PROSITE" id="PS51257">
    <property type="entry name" value="PROKAR_LIPOPROTEIN"/>
    <property type="match status" value="1"/>
</dbReference>
<dbReference type="Proteomes" id="UP001611383">
    <property type="component" value="Chromosome"/>
</dbReference>
<dbReference type="RefSeq" id="WP_395805239.1">
    <property type="nucleotide sequence ID" value="NZ_CP043494.1"/>
</dbReference>
<name>A0ABY9WY92_9BACT</name>
<sequence>MKKMFGVLASLSLAACGGPEIETVSFKDGLPSQEMAKLEVPTESTQRIHQGLAHVEQTLRGDVSRTWLVTGGTVLSVNGVTLWTLGSLNFVAGFEPTSDDGTTAVWGPHTNEWEGTTWKLTAVRTAPNAFRYTLEAKARGAADSEYAAVITGSHTVAVDENGKAIKGYGEGRFDIDYDKAARLPHQDSKKGRVSFHYNRPNPTAAVTVDVDLAEFVNDASVPDTAAYRYSQVPGGEGSFEFAVDSNIHWFDPTRIALERWSIKSRWTATGAGRADVRATGGDLASPVTMNECWDTNFRSTFMDGNVASQLRWGSESTDCAIIGASYSTR</sequence>
<dbReference type="EMBL" id="CP043494">
    <property type="protein sequence ID" value="WNG48116.1"/>
    <property type="molecule type" value="Genomic_DNA"/>
</dbReference>
<protein>
    <recommendedName>
        <fullName evidence="3">Lipoprotein</fullName>
    </recommendedName>
</protein>
<keyword evidence="2" id="KW-1185">Reference proteome</keyword>
<evidence type="ECO:0000313" key="2">
    <source>
        <dbReference type="Proteomes" id="UP001611383"/>
    </source>
</evidence>
<evidence type="ECO:0000313" key="1">
    <source>
        <dbReference type="EMBL" id="WNG48116.1"/>
    </source>
</evidence>